<evidence type="ECO:0000313" key="4">
    <source>
        <dbReference type="Proteomes" id="UP001164746"/>
    </source>
</evidence>
<feature type="non-terminal residue" evidence="3">
    <location>
        <position position="1"/>
    </location>
</feature>
<dbReference type="InterPro" id="IPR036383">
    <property type="entry name" value="TSP1_rpt_sf"/>
</dbReference>
<dbReference type="CDD" id="cd00087">
    <property type="entry name" value="FReD"/>
    <property type="match status" value="1"/>
</dbReference>
<dbReference type="SUPFAM" id="SSF82895">
    <property type="entry name" value="TSP-1 type 1 repeat"/>
    <property type="match status" value="1"/>
</dbReference>
<name>A0ABY7F2M3_MYAAR</name>
<evidence type="ECO:0000313" key="3">
    <source>
        <dbReference type="EMBL" id="WAR16447.1"/>
    </source>
</evidence>
<dbReference type="InterPro" id="IPR014716">
    <property type="entry name" value="Fibrinogen_a/b/g_C_1"/>
</dbReference>
<dbReference type="Pfam" id="PF00147">
    <property type="entry name" value="Fibrinogen_C"/>
    <property type="match status" value="1"/>
</dbReference>
<reference evidence="3" key="1">
    <citation type="submission" date="2022-11" db="EMBL/GenBank/DDBJ databases">
        <title>Centuries of genome instability and evolution in soft-shell clam transmissible cancer (bioRxiv).</title>
        <authorList>
            <person name="Hart S.F.M."/>
            <person name="Yonemitsu M.A."/>
            <person name="Giersch R.M."/>
            <person name="Beal B.F."/>
            <person name="Arriagada G."/>
            <person name="Davis B.W."/>
            <person name="Ostrander E.A."/>
            <person name="Goff S.P."/>
            <person name="Metzger M.J."/>
        </authorList>
    </citation>
    <scope>NUCLEOTIDE SEQUENCE</scope>
    <source>
        <strain evidence="3">MELC-2E11</strain>
        <tissue evidence="3">Siphon/mantle</tissue>
    </source>
</reference>
<dbReference type="PROSITE" id="PS50092">
    <property type="entry name" value="TSP1"/>
    <property type="match status" value="1"/>
</dbReference>
<evidence type="ECO:0000259" key="2">
    <source>
        <dbReference type="PROSITE" id="PS51406"/>
    </source>
</evidence>
<sequence>SQPSETRMPACLIIVKQCLIFSWIKLKRSNHFMHTRMVRLRLVVLLTMLTTCLADRLDVLESQMKRMKYFESYVETTLNTIAGDVGSLTERVSKLELNVATSGTDNDSNGSRAGSSGEETYTKLEIKDIRNKLEMYHHAFARQKKDFVDVKVFVNNTTVEGARQLRSDVLIYLGNISAEVKTDMDMHFKREKQEHNKTLLALNTQVLDHLANETDTLKTFKTNILQDVNSLRVLAQNETIELEKNVEKLIGRANEVVGIIDNQRSTIEDGIMVTIKVLHIYWSDWSVWSECSQSCDRGSRSRHRSCDVPPPFTDGICIGNDTDTEECAIQDCPVDCYDLQKQNQGLPSGVYNLSLWRSHLTIPVYCDMTTASGGWTVIQHRYDGSVDFYRTLSEYTHGFGDVSTEFWLGLSYIKEIADNGNTTIRMEISAADGSSAYEEWPEFRLGDASTYTLHVGGRGIGTAADTRRRFDGFNNGSDFTAKGSFCGDSLHGGWWYNSCTYINLNGEYVTPGTLSGYHDGWGGMIYYSFKQLVSLKTSTIMIRRND</sequence>
<proteinExistence type="predicted"/>
<dbReference type="InterPro" id="IPR000884">
    <property type="entry name" value="TSP1_rpt"/>
</dbReference>
<dbReference type="SMART" id="SM00209">
    <property type="entry name" value="TSP1"/>
    <property type="match status" value="1"/>
</dbReference>
<feature type="domain" description="Fibrinogen C-terminal" evidence="2">
    <location>
        <begin position="327"/>
        <end position="546"/>
    </location>
</feature>
<dbReference type="NCBIfam" id="NF040941">
    <property type="entry name" value="GGGWT_bact"/>
    <property type="match status" value="1"/>
</dbReference>
<evidence type="ECO:0000256" key="1">
    <source>
        <dbReference type="SAM" id="MobiDB-lite"/>
    </source>
</evidence>
<dbReference type="Gene3D" id="3.90.215.10">
    <property type="entry name" value="Gamma Fibrinogen, chain A, domain 1"/>
    <property type="match status" value="1"/>
</dbReference>
<dbReference type="Pfam" id="PF00090">
    <property type="entry name" value="TSP_1"/>
    <property type="match status" value="1"/>
</dbReference>
<accession>A0ABY7F2M3</accession>
<dbReference type="InterPro" id="IPR002181">
    <property type="entry name" value="Fibrinogen_a/b/g_C_dom"/>
</dbReference>
<dbReference type="EMBL" id="CP111021">
    <property type="protein sequence ID" value="WAR16447.1"/>
    <property type="molecule type" value="Genomic_DNA"/>
</dbReference>
<dbReference type="PANTHER" id="PTHR19143">
    <property type="entry name" value="FIBRINOGEN/TENASCIN/ANGIOPOEITIN"/>
    <property type="match status" value="1"/>
</dbReference>
<dbReference type="SMART" id="SM00186">
    <property type="entry name" value="FBG"/>
    <property type="match status" value="1"/>
</dbReference>
<dbReference type="Gene3D" id="2.20.100.10">
    <property type="entry name" value="Thrombospondin type-1 (TSP1) repeat"/>
    <property type="match status" value="1"/>
</dbReference>
<protein>
    <submittedName>
        <fullName evidence="3">ANGP1-like protein</fullName>
    </submittedName>
</protein>
<organism evidence="3 4">
    <name type="scientific">Mya arenaria</name>
    <name type="common">Soft-shell clam</name>
    <dbReference type="NCBI Taxonomy" id="6604"/>
    <lineage>
        <taxon>Eukaryota</taxon>
        <taxon>Metazoa</taxon>
        <taxon>Spiralia</taxon>
        <taxon>Lophotrochozoa</taxon>
        <taxon>Mollusca</taxon>
        <taxon>Bivalvia</taxon>
        <taxon>Autobranchia</taxon>
        <taxon>Heteroconchia</taxon>
        <taxon>Euheterodonta</taxon>
        <taxon>Imparidentia</taxon>
        <taxon>Neoheterodontei</taxon>
        <taxon>Myida</taxon>
        <taxon>Myoidea</taxon>
        <taxon>Myidae</taxon>
        <taxon>Mya</taxon>
    </lineage>
</organism>
<dbReference type="SUPFAM" id="SSF56496">
    <property type="entry name" value="Fibrinogen C-terminal domain-like"/>
    <property type="match status" value="1"/>
</dbReference>
<feature type="region of interest" description="Disordered" evidence="1">
    <location>
        <begin position="99"/>
        <end position="118"/>
    </location>
</feature>
<keyword evidence="4" id="KW-1185">Reference proteome</keyword>
<dbReference type="InterPro" id="IPR050373">
    <property type="entry name" value="Fibrinogen_C-term_domain"/>
</dbReference>
<dbReference type="Proteomes" id="UP001164746">
    <property type="component" value="Chromosome 10"/>
</dbReference>
<gene>
    <name evidence="3" type="ORF">MAR_031041</name>
</gene>
<dbReference type="PROSITE" id="PS51406">
    <property type="entry name" value="FIBRINOGEN_C_2"/>
    <property type="match status" value="1"/>
</dbReference>
<dbReference type="InterPro" id="IPR036056">
    <property type="entry name" value="Fibrinogen-like_C"/>
</dbReference>